<reference evidence="2" key="1">
    <citation type="journal article" date="2022" name="Mol. Ecol. Resour.">
        <title>The genomes of chicory, endive, great burdock and yacon provide insights into Asteraceae palaeo-polyploidization history and plant inulin production.</title>
        <authorList>
            <person name="Fan W."/>
            <person name="Wang S."/>
            <person name="Wang H."/>
            <person name="Wang A."/>
            <person name="Jiang F."/>
            <person name="Liu H."/>
            <person name="Zhao H."/>
            <person name="Xu D."/>
            <person name="Zhang Y."/>
        </authorList>
    </citation>
    <scope>NUCLEOTIDE SEQUENCE [LARGE SCALE GENOMIC DNA]</scope>
    <source>
        <strain evidence="2">cv. Niubang</strain>
    </source>
</reference>
<dbReference type="EMBL" id="CM042064">
    <property type="protein sequence ID" value="KAI3665320.1"/>
    <property type="molecule type" value="Genomic_DNA"/>
</dbReference>
<organism evidence="1 2">
    <name type="scientific">Arctium lappa</name>
    <name type="common">Greater burdock</name>
    <name type="synonym">Lappa major</name>
    <dbReference type="NCBI Taxonomy" id="4217"/>
    <lineage>
        <taxon>Eukaryota</taxon>
        <taxon>Viridiplantae</taxon>
        <taxon>Streptophyta</taxon>
        <taxon>Embryophyta</taxon>
        <taxon>Tracheophyta</taxon>
        <taxon>Spermatophyta</taxon>
        <taxon>Magnoliopsida</taxon>
        <taxon>eudicotyledons</taxon>
        <taxon>Gunneridae</taxon>
        <taxon>Pentapetalae</taxon>
        <taxon>asterids</taxon>
        <taxon>campanulids</taxon>
        <taxon>Asterales</taxon>
        <taxon>Asteraceae</taxon>
        <taxon>Carduoideae</taxon>
        <taxon>Cardueae</taxon>
        <taxon>Arctiinae</taxon>
        <taxon>Arctium</taxon>
    </lineage>
</organism>
<name>A0ACB8XIB0_ARCLA</name>
<reference evidence="1 2" key="2">
    <citation type="journal article" date="2022" name="Mol. Ecol. Resour.">
        <title>The genomes of chicory, endive, great burdock and yacon provide insights into Asteraceae paleo-polyploidization history and plant inulin production.</title>
        <authorList>
            <person name="Fan W."/>
            <person name="Wang S."/>
            <person name="Wang H."/>
            <person name="Wang A."/>
            <person name="Jiang F."/>
            <person name="Liu H."/>
            <person name="Zhao H."/>
            <person name="Xu D."/>
            <person name="Zhang Y."/>
        </authorList>
    </citation>
    <scope>NUCLEOTIDE SEQUENCE [LARGE SCALE GENOMIC DNA]</scope>
    <source>
        <strain evidence="2">cv. Niubang</strain>
    </source>
</reference>
<keyword evidence="2" id="KW-1185">Reference proteome</keyword>
<gene>
    <name evidence="1" type="ORF">L6452_43944</name>
</gene>
<sequence length="689" mass="75953">MDEIFCRDNVNPALSLTAQVSSILILSHVFQIFLKPLGQHAPVAQILAGFILGPSGLSRSPQIYRYFFENFVVDFYESLALYSRIIIMFLIGLETDVSYILRHWGPTSIVACGSCLICSVFATAITFFMYEETGSRGSRVMLALVLTVILANAASPIVFRLVADLKFTTTDFGRLAICCSLIADMYAMFILIIITGAKYKETFLTWVLKGFCSLLILAGVVVFTTYLANWLNNRNRNRKNLKAVEVMLICAVVISAAMTLETMGFSSIIACFIMGSMFPRGGKSAMLNNAVTSLIFYNLMLIAIVISSLVSSMLVSFLVKRESETIGVKHIPLEYLSPMKELIVLACVHSPHPVTTMVQLVVSLRGSEDVPITPYLMHLVELPEKAEDDSPCHKHQEDEFSDDEDHGADDAVEINEAVDIFTAETKIVFHQVKNVSPYLSMFQDVCELADDICASIIILPFHKHQRIDGKLEKDKEAIRIMNQKVLRDAQCSVAVLIDRGHNAMASEVAASEPLQHVATLFFGGHDDREALGLSKRLSTHDHMNLTIIRFLPTSIKDVNKRLSVSHKGDDVLVAAVTNGTEIDGADRSALNNFYHSYVTSGKAGFIEKYVDNGAQTAMVLRDMAETYSMFIVGKGGGRVDSPLTTGMSDWEECLELGIVGDFLSSSEFDNGGSVLVIQQHIPSKGDPDV</sequence>
<protein>
    <submittedName>
        <fullName evidence="1">Uncharacterized protein</fullName>
    </submittedName>
</protein>
<accession>A0ACB8XIB0</accession>
<evidence type="ECO:0000313" key="2">
    <source>
        <dbReference type="Proteomes" id="UP001055879"/>
    </source>
</evidence>
<dbReference type="Proteomes" id="UP001055879">
    <property type="component" value="Linkage Group LG18"/>
</dbReference>
<evidence type="ECO:0000313" key="1">
    <source>
        <dbReference type="EMBL" id="KAI3665320.1"/>
    </source>
</evidence>
<proteinExistence type="predicted"/>
<comment type="caution">
    <text evidence="1">The sequence shown here is derived from an EMBL/GenBank/DDBJ whole genome shotgun (WGS) entry which is preliminary data.</text>
</comment>